<evidence type="ECO:0000313" key="7">
    <source>
        <dbReference type="EMBL" id="EGW34434.1"/>
    </source>
</evidence>
<dbReference type="GO" id="GO:0072546">
    <property type="term" value="C:EMC complex"/>
    <property type="evidence" value="ECO:0007669"/>
    <property type="project" value="TreeGrafter"/>
</dbReference>
<dbReference type="Proteomes" id="UP000000709">
    <property type="component" value="Unassembled WGS sequence"/>
</dbReference>
<organism evidence="8">
    <name type="scientific">Spathaspora passalidarum (strain NRRL Y-27907 / 11-Y1)</name>
    <dbReference type="NCBI Taxonomy" id="619300"/>
    <lineage>
        <taxon>Eukaryota</taxon>
        <taxon>Fungi</taxon>
        <taxon>Dikarya</taxon>
        <taxon>Ascomycota</taxon>
        <taxon>Saccharomycotina</taxon>
        <taxon>Pichiomycetes</taxon>
        <taxon>Debaryomycetaceae</taxon>
        <taxon>Spathaspora</taxon>
    </lineage>
</organism>
<dbReference type="KEGG" id="spaa:SPAPADRAFT_49477"/>
<comment type="similarity">
    <text evidence="2">Belongs to the membrane magnesium transporter (TC 1.A.67) family.</text>
</comment>
<keyword evidence="8" id="KW-1185">Reference proteome</keyword>
<evidence type="ECO:0000256" key="6">
    <source>
        <dbReference type="SAM" id="Phobius"/>
    </source>
</evidence>
<dbReference type="InParanoid" id="G3AIG4"/>
<dbReference type="Pfam" id="PF10270">
    <property type="entry name" value="MMgT"/>
    <property type="match status" value="1"/>
</dbReference>
<evidence type="ECO:0000313" key="8">
    <source>
        <dbReference type="Proteomes" id="UP000000709"/>
    </source>
</evidence>
<keyword evidence="5 6" id="KW-0472">Membrane</keyword>
<dbReference type="AlphaFoldDB" id="G3AIG4"/>
<evidence type="ECO:0000256" key="4">
    <source>
        <dbReference type="ARBA" id="ARBA00022989"/>
    </source>
</evidence>
<gene>
    <name evidence="7" type="ORF">SPAPADRAFT_49477</name>
</gene>
<keyword evidence="4 6" id="KW-1133">Transmembrane helix</keyword>
<evidence type="ECO:0008006" key="9">
    <source>
        <dbReference type="Google" id="ProtNLM"/>
    </source>
</evidence>
<proteinExistence type="inferred from homology"/>
<evidence type="ECO:0000256" key="1">
    <source>
        <dbReference type="ARBA" id="ARBA00004127"/>
    </source>
</evidence>
<evidence type="ECO:0000256" key="3">
    <source>
        <dbReference type="ARBA" id="ARBA00022692"/>
    </source>
</evidence>
<dbReference type="EMBL" id="GL996500">
    <property type="protein sequence ID" value="EGW34434.1"/>
    <property type="molecule type" value="Genomic_DNA"/>
</dbReference>
<dbReference type="RefSeq" id="XP_007374018.1">
    <property type="nucleotide sequence ID" value="XM_007373956.1"/>
</dbReference>
<protein>
    <recommendedName>
        <fullName evidence="9">Membrane magnesium transporter</fullName>
    </recommendedName>
</protein>
<dbReference type="InterPro" id="IPR053279">
    <property type="entry name" value="EMC_subunit"/>
</dbReference>
<dbReference type="GeneID" id="18871343"/>
<dbReference type="STRING" id="619300.G3AIG4"/>
<dbReference type="PANTHER" id="PTHR28144:SF1">
    <property type="entry name" value="ER MEMBRANE PROTEIN COMPLEX SUBUNIT 5"/>
    <property type="match status" value="1"/>
</dbReference>
<dbReference type="OMA" id="STHYHTD"/>
<feature type="transmembrane region" description="Helical" evidence="6">
    <location>
        <begin position="33"/>
        <end position="53"/>
    </location>
</feature>
<dbReference type="eggNOG" id="ENOG502S8V0">
    <property type="taxonomic scope" value="Eukaryota"/>
</dbReference>
<dbReference type="PANTHER" id="PTHR28144">
    <property type="entry name" value="ER MEMBRANE PROTEIN COMPLEX SUBUNIT 5"/>
    <property type="match status" value="1"/>
</dbReference>
<dbReference type="FunCoup" id="G3AIG4">
    <property type="interactions" value="51"/>
</dbReference>
<dbReference type="GO" id="GO:0034975">
    <property type="term" value="P:protein folding in endoplasmic reticulum"/>
    <property type="evidence" value="ECO:0007669"/>
    <property type="project" value="TreeGrafter"/>
</dbReference>
<comment type="subcellular location">
    <subcellularLocation>
        <location evidence="1">Endomembrane system</location>
        <topology evidence="1">Multi-pass membrane protein</topology>
    </subcellularLocation>
</comment>
<dbReference type="InterPro" id="IPR018937">
    <property type="entry name" value="MMgT"/>
</dbReference>
<sequence length="123" mass="13891">MLFYAIGILLLTHAGYSAFEHHKLASHTIHSALPLDIIVETIVATVIIVFGSITSIKNSPALTLDNEVVTMDSQYLKPIRATDASQLDQIVGVSEYDRFDNRIEFVDVIAKRREYAEWIKEQE</sequence>
<dbReference type="OrthoDB" id="44756at2759"/>
<accession>G3AIG4</accession>
<dbReference type="HOGENOM" id="CLU_132206_0_1_1"/>
<reference evidence="7 8" key="1">
    <citation type="journal article" date="2011" name="Proc. Natl. Acad. Sci. U.S.A.">
        <title>Comparative genomics of xylose-fermenting fungi for enhanced biofuel production.</title>
        <authorList>
            <person name="Wohlbach D.J."/>
            <person name="Kuo A."/>
            <person name="Sato T.K."/>
            <person name="Potts K.M."/>
            <person name="Salamov A.A."/>
            <person name="LaButti K.M."/>
            <person name="Sun H."/>
            <person name="Clum A."/>
            <person name="Pangilinan J.L."/>
            <person name="Lindquist E.A."/>
            <person name="Lucas S."/>
            <person name="Lapidus A."/>
            <person name="Jin M."/>
            <person name="Gunawan C."/>
            <person name="Balan V."/>
            <person name="Dale B.E."/>
            <person name="Jeffries T.W."/>
            <person name="Zinkel R."/>
            <person name="Barry K.W."/>
            <person name="Grigoriev I.V."/>
            <person name="Gasch A.P."/>
        </authorList>
    </citation>
    <scope>NUCLEOTIDE SEQUENCE [LARGE SCALE GENOMIC DNA]</scope>
    <source>
        <strain evidence="8">NRRL Y-27907 / 11-Y1</strain>
    </source>
</reference>
<keyword evidence="3 6" id="KW-0812">Transmembrane</keyword>
<evidence type="ECO:0000256" key="5">
    <source>
        <dbReference type="ARBA" id="ARBA00023136"/>
    </source>
</evidence>
<name>G3AIG4_SPAPN</name>
<evidence type="ECO:0000256" key="2">
    <source>
        <dbReference type="ARBA" id="ARBA00006109"/>
    </source>
</evidence>